<dbReference type="EMBL" id="LMCB01000013">
    <property type="protein sequence ID" value="KZL19482.1"/>
    <property type="molecule type" value="Genomic_DNA"/>
</dbReference>
<proteinExistence type="predicted"/>
<reference evidence="1 2" key="1">
    <citation type="journal article" date="2016" name="Front. Microbiol.">
        <title>Comparative Genomic Analysis Reveals a Diverse Repertoire of Genes Involved in Prokaryote-Eukaryote Interactions within the Pseudovibrio Genus.</title>
        <authorList>
            <person name="Romano S."/>
            <person name="Fernandez-Guerra A."/>
            <person name="Reen F.J."/>
            <person name="Glockner F.O."/>
            <person name="Crowley S.P."/>
            <person name="O'Sullivan O."/>
            <person name="Cotter P.D."/>
            <person name="Adams C."/>
            <person name="Dobson A.D."/>
            <person name="O'Gara F."/>
        </authorList>
    </citation>
    <scope>NUCLEOTIDE SEQUENCE [LARGE SCALE GENOMIC DNA]</scope>
    <source>
        <strain evidence="1 2">Ad2</strain>
    </source>
</reference>
<dbReference type="AlphaFoldDB" id="A0A165Z3P2"/>
<dbReference type="Proteomes" id="UP000076577">
    <property type="component" value="Unassembled WGS sequence"/>
</dbReference>
<evidence type="ECO:0000313" key="1">
    <source>
        <dbReference type="EMBL" id="KZL19482.1"/>
    </source>
</evidence>
<sequence length="64" mass="7233">MLFQQHILMEIYKAISTYVADQYVLIATKVIPSVTKYAALHNTQINSSVESSNSDEVISLSQNW</sequence>
<keyword evidence="2" id="KW-1185">Reference proteome</keyword>
<evidence type="ECO:0000313" key="2">
    <source>
        <dbReference type="Proteomes" id="UP000076577"/>
    </source>
</evidence>
<organism evidence="1 2">
    <name type="scientific">Pseudovibrio axinellae</name>
    <dbReference type="NCBI Taxonomy" id="989403"/>
    <lineage>
        <taxon>Bacteria</taxon>
        <taxon>Pseudomonadati</taxon>
        <taxon>Pseudomonadota</taxon>
        <taxon>Alphaproteobacteria</taxon>
        <taxon>Hyphomicrobiales</taxon>
        <taxon>Stappiaceae</taxon>
        <taxon>Pseudovibrio</taxon>
    </lineage>
</organism>
<name>A0A165Z3P2_9HYPH</name>
<protein>
    <submittedName>
        <fullName evidence="1">Uncharacterized protein</fullName>
    </submittedName>
</protein>
<dbReference type="PATRIC" id="fig|989403.3.peg.1881"/>
<comment type="caution">
    <text evidence="1">The sequence shown here is derived from an EMBL/GenBank/DDBJ whole genome shotgun (WGS) entry which is preliminary data.</text>
</comment>
<gene>
    <name evidence="1" type="ORF">PsAD2_01760</name>
</gene>
<accession>A0A165Z3P2</accession>